<comment type="caution">
    <text evidence="1">The sequence shown here is derived from an EMBL/GenBank/DDBJ whole genome shotgun (WGS) entry which is preliminary data.</text>
</comment>
<accession>A0ABP7WX06</accession>
<dbReference type="RefSeq" id="WP_344935973.1">
    <property type="nucleotide sequence ID" value="NZ_BAABDM010000004.1"/>
</dbReference>
<name>A0ABP7WX06_9GAMM</name>
<dbReference type="SUPFAM" id="SSF63825">
    <property type="entry name" value="YWTD domain"/>
    <property type="match status" value="1"/>
</dbReference>
<evidence type="ECO:0000313" key="2">
    <source>
        <dbReference type="Proteomes" id="UP001500392"/>
    </source>
</evidence>
<sequence length="439" mass="49214">MSAYISNRNAVASGYYNSPWSCEDGGPERLQMPTSISGLNILATDRVKLVSRRLLIGNMVLLRDPGEVYLMHHDTLRRGLGFDCHSYIEKIDPQTLAPLKKSPKLVGGPFWPGGFAIHRNGDLYVTFGRYLHRLNPDCECINSLKLPQNLPYNSHVILDSGYLVTKPIAEDGQTQLLLIDPDTLTISHAIEMPEPSISRLSAVGNTVYVTGVTAIHRYHFDTAGKTLERDCDWALNYIDNALQNPGQSYGWDPVIDQHNIWFMDNGKHTANKALSMLNEGVALSPNNIIRVSVSDSRDFSITPISGISGGSISNPPLYCSQRRILVAYDSANAFIKAWRHDLETNQLTALWQRDDFGMAGHGLYFADTGELVTEDYRSLKTWRGLKNGEENVILDIETGEEKARFAMNNYVQSYCFPAPGFARDYYWLGLDKLTHVTFE</sequence>
<organism evidence="1 2">
    <name type="scientific">Zhongshania borealis</name>
    <dbReference type="NCBI Taxonomy" id="889488"/>
    <lineage>
        <taxon>Bacteria</taxon>
        <taxon>Pseudomonadati</taxon>
        <taxon>Pseudomonadota</taxon>
        <taxon>Gammaproteobacteria</taxon>
        <taxon>Cellvibrionales</taxon>
        <taxon>Spongiibacteraceae</taxon>
        <taxon>Zhongshania</taxon>
    </lineage>
</organism>
<proteinExistence type="predicted"/>
<reference evidence="2" key="1">
    <citation type="journal article" date="2019" name="Int. J. Syst. Evol. Microbiol.">
        <title>The Global Catalogue of Microorganisms (GCM) 10K type strain sequencing project: providing services to taxonomists for standard genome sequencing and annotation.</title>
        <authorList>
            <consortium name="The Broad Institute Genomics Platform"/>
            <consortium name="The Broad Institute Genome Sequencing Center for Infectious Disease"/>
            <person name="Wu L."/>
            <person name="Ma J."/>
        </authorList>
    </citation>
    <scope>NUCLEOTIDE SEQUENCE [LARGE SCALE GENOMIC DNA]</scope>
    <source>
        <strain evidence="2">JCM 17304</strain>
    </source>
</reference>
<keyword evidence="2" id="KW-1185">Reference proteome</keyword>
<protein>
    <recommendedName>
        <fullName evidence="3">Methanethiol oxidase</fullName>
    </recommendedName>
</protein>
<dbReference type="Proteomes" id="UP001500392">
    <property type="component" value="Unassembled WGS sequence"/>
</dbReference>
<gene>
    <name evidence="1" type="ORF">GCM10022414_22700</name>
</gene>
<evidence type="ECO:0000313" key="1">
    <source>
        <dbReference type="EMBL" id="GAA4097451.1"/>
    </source>
</evidence>
<evidence type="ECO:0008006" key="3">
    <source>
        <dbReference type="Google" id="ProtNLM"/>
    </source>
</evidence>
<dbReference type="EMBL" id="BAABDM010000004">
    <property type="protein sequence ID" value="GAA4097451.1"/>
    <property type="molecule type" value="Genomic_DNA"/>
</dbReference>